<keyword evidence="5" id="KW-1185">Reference proteome</keyword>
<feature type="compositionally biased region" description="Polar residues" evidence="2">
    <location>
        <begin position="87"/>
        <end position="97"/>
    </location>
</feature>
<evidence type="ECO:0000313" key="4">
    <source>
        <dbReference type="EnsemblMetazoa" id="XP_019760107.1"/>
    </source>
</evidence>
<evidence type="ECO:0000256" key="2">
    <source>
        <dbReference type="SAM" id="MobiDB-lite"/>
    </source>
</evidence>
<dbReference type="SMART" id="SM00252">
    <property type="entry name" value="SH2"/>
    <property type="match status" value="1"/>
</dbReference>
<dbReference type="CDD" id="cd00173">
    <property type="entry name" value="SH2"/>
    <property type="match status" value="1"/>
</dbReference>
<dbReference type="Pfam" id="PF00017">
    <property type="entry name" value="SH2"/>
    <property type="match status" value="1"/>
</dbReference>
<reference evidence="5" key="1">
    <citation type="journal article" date="2013" name="Genome Biol.">
        <title>Draft genome of the mountain pine beetle, Dendroctonus ponderosae Hopkins, a major forest pest.</title>
        <authorList>
            <person name="Keeling C.I."/>
            <person name="Yuen M.M."/>
            <person name="Liao N.Y."/>
            <person name="Docking T.R."/>
            <person name="Chan S.K."/>
            <person name="Taylor G.A."/>
            <person name="Palmquist D.L."/>
            <person name="Jackman S.D."/>
            <person name="Nguyen A."/>
            <person name="Li M."/>
            <person name="Henderson H."/>
            <person name="Janes J.K."/>
            <person name="Zhao Y."/>
            <person name="Pandoh P."/>
            <person name="Moore R."/>
            <person name="Sperling F.A."/>
            <person name="Huber D.P."/>
            <person name="Birol I."/>
            <person name="Jones S.J."/>
            <person name="Bohlmann J."/>
        </authorList>
    </citation>
    <scope>NUCLEOTIDE SEQUENCE</scope>
</reference>
<dbReference type="KEGG" id="dpa:109537698"/>
<dbReference type="InterPro" id="IPR036860">
    <property type="entry name" value="SH2_dom_sf"/>
</dbReference>
<proteinExistence type="predicted"/>
<sequence length="319" mass="35789">MGRRGVNKEKPVQYFKLKEESFSFNCTNCGNLQNFQSPELEMILGKSLKMAFRPNKHQYGNQSTNVGHLADSDKDSSSDCKRGMINNLESNSPTELNQSKRHTEKPFLMKRFGKGLVSNVSDEEGDPLVSEAGSSSPSNLSVVTDQSTATLRIEDKGRTRFKQMNDCTTSVHSPSYSIENRIESNLRMAPWYQEGIPREIALEILHQEPIGSFMVRKSTTKLGCFALSVRVPRSFHARGIAHYLIIYSAKGYRIKGFTKDFPSLGSLIVHHSVMPELLPCPLSLARYHPIRIIADSRHDFADICLEDNAASGTIECRKV</sequence>
<accession>A0AAR5PGU7</accession>
<feature type="compositionally biased region" description="Polar residues" evidence="2">
    <location>
        <begin position="132"/>
        <end position="145"/>
    </location>
</feature>
<dbReference type="SUPFAM" id="SSF55550">
    <property type="entry name" value="SH2 domain"/>
    <property type="match status" value="1"/>
</dbReference>
<evidence type="ECO:0000313" key="5">
    <source>
        <dbReference type="Proteomes" id="UP000019118"/>
    </source>
</evidence>
<name>A0AAR5PGU7_DENPD</name>
<dbReference type="AlphaFoldDB" id="A0AAR5PGU7"/>
<dbReference type="Proteomes" id="UP000019118">
    <property type="component" value="Unassembled WGS sequence"/>
</dbReference>
<feature type="region of interest" description="Disordered" evidence="2">
    <location>
        <begin position="57"/>
        <end position="103"/>
    </location>
</feature>
<dbReference type="PROSITE" id="PS50001">
    <property type="entry name" value="SH2"/>
    <property type="match status" value="1"/>
</dbReference>
<dbReference type="GeneID" id="109537698"/>
<dbReference type="InterPro" id="IPR000980">
    <property type="entry name" value="SH2"/>
</dbReference>
<dbReference type="PRINTS" id="PR00401">
    <property type="entry name" value="SH2DOMAIN"/>
</dbReference>
<dbReference type="PANTHER" id="PTHR15832">
    <property type="entry name" value="SHC (SRC HOMOLOGY DOMAIN C-TERMINAL) ADAPTOR HOMOLOG"/>
    <property type="match status" value="1"/>
</dbReference>
<organism evidence="4 5">
    <name type="scientific">Dendroctonus ponderosae</name>
    <name type="common">Mountain pine beetle</name>
    <dbReference type="NCBI Taxonomy" id="77166"/>
    <lineage>
        <taxon>Eukaryota</taxon>
        <taxon>Metazoa</taxon>
        <taxon>Ecdysozoa</taxon>
        <taxon>Arthropoda</taxon>
        <taxon>Hexapoda</taxon>
        <taxon>Insecta</taxon>
        <taxon>Pterygota</taxon>
        <taxon>Neoptera</taxon>
        <taxon>Endopterygota</taxon>
        <taxon>Coleoptera</taxon>
        <taxon>Polyphaga</taxon>
        <taxon>Cucujiformia</taxon>
        <taxon>Curculionidae</taxon>
        <taxon>Scolytinae</taxon>
        <taxon>Dendroctonus</taxon>
    </lineage>
</organism>
<protein>
    <recommendedName>
        <fullName evidence="3">SH2 domain-containing protein</fullName>
    </recommendedName>
</protein>
<feature type="region of interest" description="Disordered" evidence="2">
    <location>
        <begin position="121"/>
        <end position="145"/>
    </location>
</feature>
<reference evidence="4" key="2">
    <citation type="submission" date="2024-08" db="UniProtKB">
        <authorList>
            <consortium name="EnsemblMetazoa"/>
        </authorList>
    </citation>
    <scope>IDENTIFICATION</scope>
</reference>
<evidence type="ECO:0000256" key="1">
    <source>
        <dbReference type="PROSITE-ProRule" id="PRU00191"/>
    </source>
</evidence>
<evidence type="ECO:0000259" key="3">
    <source>
        <dbReference type="PROSITE" id="PS50001"/>
    </source>
</evidence>
<feature type="domain" description="SH2" evidence="3">
    <location>
        <begin position="191"/>
        <end position="290"/>
    </location>
</feature>
<dbReference type="RefSeq" id="XP_019760107.1">
    <property type="nucleotide sequence ID" value="XM_019904548.2"/>
</dbReference>
<dbReference type="Gene3D" id="3.30.505.10">
    <property type="entry name" value="SH2 domain"/>
    <property type="match status" value="1"/>
</dbReference>
<dbReference type="EnsemblMetazoa" id="XM_019904548.1">
    <property type="protein sequence ID" value="XP_019760107.1"/>
    <property type="gene ID" value="LOC109537698"/>
</dbReference>
<feature type="compositionally biased region" description="Basic and acidic residues" evidence="2">
    <location>
        <begin position="70"/>
        <end position="82"/>
    </location>
</feature>
<keyword evidence="1" id="KW-0727">SH2 domain</keyword>
<dbReference type="PANTHER" id="PTHR15832:SF2">
    <property type="entry name" value="SH2 DOMAIN-CONTAINING PROTEIN"/>
    <property type="match status" value="1"/>
</dbReference>